<keyword evidence="3" id="KW-1185">Reference proteome</keyword>
<feature type="region of interest" description="Disordered" evidence="1">
    <location>
        <begin position="1"/>
        <end position="23"/>
    </location>
</feature>
<dbReference type="HOGENOM" id="CLU_824309_0_0_1"/>
<dbReference type="EMBL" id="KN837108">
    <property type="protein sequence ID" value="KIJ46318.1"/>
    <property type="molecule type" value="Genomic_DNA"/>
</dbReference>
<dbReference type="Proteomes" id="UP000054279">
    <property type="component" value="Unassembled WGS sequence"/>
</dbReference>
<dbReference type="AlphaFoldDB" id="A0A0C9UU08"/>
<feature type="region of interest" description="Disordered" evidence="1">
    <location>
        <begin position="168"/>
        <end position="239"/>
    </location>
</feature>
<name>A0A0C9UU08_SPHS4</name>
<feature type="compositionally biased region" description="Basic and acidic residues" evidence="1">
    <location>
        <begin position="94"/>
        <end position="110"/>
    </location>
</feature>
<feature type="compositionally biased region" description="Low complexity" evidence="1">
    <location>
        <begin position="186"/>
        <end position="204"/>
    </location>
</feature>
<accession>A0A0C9UU08</accession>
<feature type="region of interest" description="Disordered" evidence="1">
    <location>
        <begin position="36"/>
        <end position="143"/>
    </location>
</feature>
<feature type="compositionally biased region" description="Polar residues" evidence="1">
    <location>
        <begin position="9"/>
        <end position="23"/>
    </location>
</feature>
<feature type="compositionally biased region" description="Low complexity" evidence="1">
    <location>
        <begin position="216"/>
        <end position="232"/>
    </location>
</feature>
<gene>
    <name evidence="2" type="ORF">M422DRAFT_66837</name>
</gene>
<reference evidence="2 3" key="1">
    <citation type="submission" date="2014-06" db="EMBL/GenBank/DDBJ databases">
        <title>Evolutionary Origins and Diversification of the Mycorrhizal Mutualists.</title>
        <authorList>
            <consortium name="DOE Joint Genome Institute"/>
            <consortium name="Mycorrhizal Genomics Consortium"/>
            <person name="Kohler A."/>
            <person name="Kuo A."/>
            <person name="Nagy L.G."/>
            <person name="Floudas D."/>
            <person name="Copeland A."/>
            <person name="Barry K.W."/>
            <person name="Cichocki N."/>
            <person name="Veneault-Fourrey C."/>
            <person name="LaButti K."/>
            <person name="Lindquist E.A."/>
            <person name="Lipzen A."/>
            <person name="Lundell T."/>
            <person name="Morin E."/>
            <person name="Murat C."/>
            <person name="Riley R."/>
            <person name="Ohm R."/>
            <person name="Sun H."/>
            <person name="Tunlid A."/>
            <person name="Henrissat B."/>
            <person name="Grigoriev I.V."/>
            <person name="Hibbett D.S."/>
            <person name="Martin F."/>
        </authorList>
    </citation>
    <scope>NUCLEOTIDE SEQUENCE [LARGE SCALE GENOMIC DNA]</scope>
    <source>
        <strain evidence="2 3">SS14</strain>
    </source>
</reference>
<feature type="compositionally biased region" description="Polar residues" evidence="1">
    <location>
        <begin position="168"/>
        <end position="181"/>
    </location>
</feature>
<evidence type="ECO:0000256" key="1">
    <source>
        <dbReference type="SAM" id="MobiDB-lite"/>
    </source>
</evidence>
<evidence type="ECO:0000313" key="2">
    <source>
        <dbReference type="EMBL" id="KIJ46318.1"/>
    </source>
</evidence>
<sequence length="337" mass="37391">MKSSGIKANFSSKQDFQSPCNSDQAKARLTIMLAKLDKTTPLSSKPECTPPLVSNRRRHSKRKEDATTQATSLGRPYLRLSRGGRRSLNSSRAGKVENPKSLDFISDRPPRHNTRKRSTGETSFESRSHANTDGNGRPSVINITDESQNNLNENNIVLPSHYSSSLPISNGRLDSSDNSGSLGVEVSNASSSVNSPSTSSSRPHLLTHSRSHAPLSSIRSDIQSDSSPSSRPVIDRNPESTNLAIPFRNLYRTYLQQILARRQTEKLLEEQIKQINSLREQVLDLGVLVGPELKAIQQQASGEMQEGWMVMLKECVENPDMSEEILKQKEKALVQFQ</sequence>
<proteinExistence type="predicted"/>
<organism evidence="2 3">
    <name type="scientific">Sphaerobolus stellatus (strain SS14)</name>
    <dbReference type="NCBI Taxonomy" id="990650"/>
    <lineage>
        <taxon>Eukaryota</taxon>
        <taxon>Fungi</taxon>
        <taxon>Dikarya</taxon>
        <taxon>Basidiomycota</taxon>
        <taxon>Agaricomycotina</taxon>
        <taxon>Agaricomycetes</taxon>
        <taxon>Phallomycetidae</taxon>
        <taxon>Geastrales</taxon>
        <taxon>Sphaerobolaceae</taxon>
        <taxon>Sphaerobolus</taxon>
    </lineage>
</organism>
<evidence type="ECO:0000313" key="3">
    <source>
        <dbReference type="Proteomes" id="UP000054279"/>
    </source>
</evidence>
<protein>
    <submittedName>
        <fullName evidence="2">Uncharacterized protein</fullName>
    </submittedName>
</protein>
<feature type="compositionally biased region" description="Low complexity" evidence="1">
    <location>
        <begin position="72"/>
        <end position="93"/>
    </location>
</feature>